<dbReference type="Pfam" id="PF13578">
    <property type="entry name" value="Methyltransf_24"/>
    <property type="match status" value="1"/>
</dbReference>
<sequence>MERRLERYEFLTGLHEVLRPRTYLEVGLDDGHGLSLSHAKSIGVDPDYRITRELRGEYLLARRTSDEFFAGPEAAEFFAGIPLDLAFIDGMHHAEFAYRDFISIERLCGPGSVVVFDDMLPRDPEEAARERTTDDWTGDVYKVAGILRALRPELAVIAVDTDPTGTLVVVGLDPASTTLADAYEGLLPHLTSADPQVVSTSILERTRAANARELLTWPGWRDLVALRTDPFAPDAAAGVARRLAAAFG</sequence>
<keyword evidence="1" id="KW-0808">Transferase</keyword>
<dbReference type="SUPFAM" id="SSF53335">
    <property type="entry name" value="S-adenosyl-L-methionine-dependent methyltransferases"/>
    <property type="match status" value="1"/>
</dbReference>
<dbReference type="GO" id="GO:0032259">
    <property type="term" value="P:methylation"/>
    <property type="evidence" value="ECO:0007669"/>
    <property type="project" value="UniProtKB-KW"/>
</dbReference>
<comment type="caution">
    <text evidence="1">The sequence shown here is derived from an EMBL/GenBank/DDBJ whole genome shotgun (WGS) entry which is preliminary data.</text>
</comment>
<dbReference type="RefSeq" id="WP_163288266.1">
    <property type="nucleotide sequence ID" value="NZ_JAAGWY010000001.1"/>
</dbReference>
<accession>A0A6L9XUR6</accession>
<protein>
    <submittedName>
        <fullName evidence="1">Class I SAM-dependent methyltransferase</fullName>
    </submittedName>
</protein>
<keyword evidence="2" id="KW-1185">Reference proteome</keyword>
<dbReference type="InterPro" id="IPR029063">
    <property type="entry name" value="SAM-dependent_MTases_sf"/>
</dbReference>
<organism evidence="1 2">
    <name type="scientific">Leifsonia tongyongensis</name>
    <dbReference type="NCBI Taxonomy" id="1268043"/>
    <lineage>
        <taxon>Bacteria</taxon>
        <taxon>Bacillati</taxon>
        <taxon>Actinomycetota</taxon>
        <taxon>Actinomycetes</taxon>
        <taxon>Micrococcales</taxon>
        <taxon>Microbacteriaceae</taxon>
        <taxon>Leifsonia</taxon>
    </lineage>
</organism>
<dbReference type="Gene3D" id="3.40.50.150">
    <property type="entry name" value="Vaccinia Virus protein VP39"/>
    <property type="match status" value="1"/>
</dbReference>
<dbReference type="EMBL" id="JAAGWY010000001">
    <property type="protein sequence ID" value="NEN05132.1"/>
    <property type="molecule type" value="Genomic_DNA"/>
</dbReference>
<reference evidence="1 2" key="1">
    <citation type="journal article" date="2014" name="J. Microbiol.">
        <title>Diaminobutyricibacter tongyongensis gen. nov., sp. nov. and Homoserinibacter gongjuensis gen. nov., sp. nov. belong to the family Microbacteriaceae.</title>
        <authorList>
            <person name="Kim S.J."/>
            <person name="Ahn J.H."/>
            <person name="Weon H.Y."/>
            <person name="Hamada M."/>
            <person name="Suzuki K."/>
            <person name="Kwon S.W."/>
        </authorList>
    </citation>
    <scope>NUCLEOTIDE SEQUENCE [LARGE SCALE GENOMIC DNA]</scope>
    <source>
        <strain evidence="1 2">NBRC 108724</strain>
    </source>
</reference>
<dbReference type="AlphaFoldDB" id="A0A6L9XUR6"/>
<evidence type="ECO:0000313" key="1">
    <source>
        <dbReference type="EMBL" id="NEN05132.1"/>
    </source>
</evidence>
<name>A0A6L9XUR6_9MICO</name>
<gene>
    <name evidence="1" type="ORF">G3T36_04535</name>
</gene>
<dbReference type="Proteomes" id="UP000474967">
    <property type="component" value="Unassembled WGS sequence"/>
</dbReference>
<evidence type="ECO:0000313" key="2">
    <source>
        <dbReference type="Proteomes" id="UP000474967"/>
    </source>
</evidence>
<dbReference type="GO" id="GO:0008168">
    <property type="term" value="F:methyltransferase activity"/>
    <property type="evidence" value="ECO:0007669"/>
    <property type="project" value="UniProtKB-KW"/>
</dbReference>
<keyword evidence="1" id="KW-0489">Methyltransferase</keyword>
<proteinExistence type="predicted"/>